<keyword evidence="1" id="KW-1185">Reference proteome</keyword>
<organism evidence="1 2">
    <name type="scientific">Dermatophagoides pteronyssinus</name>
    <name type="common">European house dust mite</name>
    <dbReference type="NCBI Taxonomy" id="6956"/>
    <lineage>
        <taxon>Eukaryota</taxon>
        <taxon>Metazoa</taxon>
        <taxon>Ecdysozoa</taxon>
        <taxon>Arthropoda</taxon>
        <taxon>Chelicerata</taxon>
        <taxon>Arachnida</taxon>
        <taxon>Acari</taxon>
        <taxon>Acariformes</taxon>
        <taxon>Sarcoptiformes</taxon>
        <taxon>Astigmata</taxon>
        <taxon>Psoroptidia</taxon>
        <taxon>Analgoidea</taxon>
        <taxon>Pyroglyphidae</taxon>
        <taxon>Dermatophagoidinae</taxon>
        <taxon>Dermatophagoides</taxon>
    </lineage>
</organism>
<accession>A0A6P6XYE6</accession>
<dbReference type="OMA" id="RWGTNAF"/>
<dbReference type="Proteomes" id="UP000515146">
    <property type="component" value="Unplaced"/>
</dbReference>
<dbReference type="Pfam" id="PF10229">
    <property type="entry name" value="MMADHC"/>
    <property type="match status" value="1"/>
</dbReference>
<name>A0A6P6XYE6_DERPT</name>
<evidence type="ECO:0000313" key="1">
    <source>
        <dbReference type="Proteomes" id="UP000515146"/>
    </source>
</evidence>
<dbReference type="KEGG" id="dpte:113792616"/>
<dbReference type="InParanoid" id="A0A6P6XYE6"/>
<evidence type="ECO:0000313" key="2">
    <source>
        <dbReference type="RefSeq" id="XP_027198327.1"/>
    </source>
</evidence>
<protein>
    <submittedName>
        <fullName evidence="2">Methylmalonic aciduria and homocystinuria type D homolog, mitochondrial-like</fullName>
    </submittedName>
</protein>
<dbReference type="GO" id="GO:0005739">
    <property type="term" value="C:mitochondrion"/>
    <property type="evidence" value="ECO:0007669"/>
    <property type="project" value="TreeGrafter"/>
</dbReference>
<dbReference type="AlphaFoldDB" id="A0A6P6XYE6"/>
<dbReference type="InterPro" id="IPR019362">
    <property type="entry name" value="MMADHC"/>
</dbReference>
<dbReference type="OrthoDB" id="10263782at2759"/>
<reference evidence="2" key="1">
    <citation type="submission" date="2025-08" db="UniProtKB">
        <authorList>
            <consortium name="RefSeq"/>
        </authorList>
    </citation>
    <scope>IDENTIFICATION</scope>
    <source>
        <strain evidence="2">Airmid</strain>
    </source>
</reference>
<dbReference type="PANTHER" id="PTHR13192">
    <property type="entry name" value="MY011 PROTEIN"/>
    <property type="match status" value="1"/>
</dbReference>
<sequence>MIAPLLLRIPSYLVHRILPSSSGNFIFSKNFVSFTTKTSTTAIMDNGNNLVGREIDLLETNPDLRFRLPGNVGIVNDNWLFKIRNLNENYQNKQLTNDKQLKQNQNQSNKNIIQTISHEELLNQLCDDKAMPNPQSLIEEQHENLHCEAHECPLLLIKDFQELFPHNNVNLANGLTVLTITHKTENDMSVWSKEVNQERELLLEKFVSTAQRMCVYLKDNGYWADFVDPSSGRPYYGDYTPATFFETDERYRRFGFEIEDLGCCKVVSHKRWGTNAFVGALFTNATHHSDVVQRLVITLDD</sequence>
<dbReference type="GO" id="GO:0009235">
    <property type="term" value="P:cobalamin metabolic process"/>
    <property type="evidence" value="ECO:0007669"/>
    <property type="project" value="InterPro"/>
</dbReference>
<dbReference type="RefSeq" id="XP_027198327.1">
    <property type="nucleotide sequence ID" value="XM_027342526.1"/>
</dbReference>
<gene>
    <name evidence="2" type="primary">LOC113792616</name>
</gene>
<proteinExistence type="predicted"/>
<dbReference type="PANTHER" id="PTHR13192:SF3">
    <property type="entry name" value="COBALAMIN TRAFFICKING PROTEIN CBLD"/>
    <property type="match status" value="1"/>
</dbReference>